<dbReference type="AlphaFoldDB" id="A0AAJ7L686"/>
<keyword evidence="2" id="KW-1185">Reference proteome</keyword>
<evidence type="ECO:0000313" key="2">
    <source>
        <dbReference type="Proteomes" id="UP000694867"/>
    </source>
</evidence>
<accession>A0AAJ7L686</accession>
<name>A0AAJ7L686_9ACAR</name>
<dbReference type="Gene3D" id="2.30.30.140">
    <property type="match status" value="1"/>
</dbReference>
<dbReference type="SMART" id="SM00333">
    <property type="entry name" value="TUDOR"/>
    <property type="match status" value="1"/>
</dbReference>
<dbReference type="Proteomes" id="UP000694867">
    <property type="component" value="Unplaced"/>
</dbReference>
<dbReference type="RefSeq" id="XP_018497091.1">
    <property type="nucleotide sequence ID" value="XM_018641575.1"/>
</dbReference>
<dbReference type="Pfam" id="PF00567">
    <property type="entry name" value="TUDOR"/>
    <property type="match status" value="1"/>
</dbReference>
<dbReference type="SUPFAM" id="SSF63748">
    <property type="entry name" value="Tudor/PWWP/MBT"/>
    <property type="match status" value="1"/>
</dbReference>
<feature type="domain" description="Tudor" evidence="1">
    <location>
        <begin position="193"/>
        <end position="254"/>
    </location>
</feature>
<proteinExistence type="predicted"/>
<evidence type="ECO:0000259" key="1">
    <source>
        <dbReference type="PROSITE" id="PS50304"/>
    </source>
</evidence>
<sequence length="321" mass="36552">MEINPETADVLRMVAVPQSTSLQCDLDETSLADKLRSFYMELLVMKGFLNVEIGEFCRYVLDRLRRDSEGRGNYPSYSGNEVMFLKTVLETFVVETCDGVSYISVAPAHEENRPGAPFSPTRPHSMFGDRLGTALRRRKRQRLLGDTDLEVRVTDSFFEGKFIRIKFFPNQSVIKLCRINRQLNSGELGGCAPSIRGSICAAPYLDTGFYLRVMVEKVMKDHRTDVKVHYVDFGYREYVEKSSLRKIDQRLAVIPPIAYSGVVVNSAIDVSGRQSQALIMRDSEVSRVRILKFNQEKNIYEVYLHPACVRPGGEHRGFQAR</sequence>
<gene>
    <name evidence="3" type="primary">LOC100899870</name>
</gene>
<dbReference type="PROSITE" id="PS50304">
    <property type="entry name" value="TUDOR"/>
    <property type="match status" value="1"/>
</dbReference>
<protein>
    <submittedName>
        <fullName evidence="3">Uncharacterized protein LOC100899870</fullName>
    </submittedName>
</protein>
<dbReference type="KEGG" id="goe:100899870"/>
<dbReference type="InterPro" id="IPR002999">
    <property type="entry name" value="Tudor"/>
</dbReference>
<dbReference type="GeneID" id="100899870"/>
<evidence type="ECO:0000313" key="3">
    <source>
        <dbReference type="RefSeq" id="XP_018497091.1"/>
    </source>
</evidence>
<reference evidence="3" key="1">
    <citation type="submission" date="2025-08" db="UniProtKB">
        <authorList>
            <consortium name="RefSeq"/>
        </authorList>
    </citation>
    <scope>IDENTIFICATION</scope>
</reference>
<organism evidence="2 3">
    <name type="scientific">Galendromus occidentalis</name>
    <name type="common">western predatory mite</name>
    <dbReference type="NCBI Taxonomy" id="34638"/>
    <lineage>
        <taxon>Eukaryota</taxon>
        <taxon>Metazoa</taxon>
        <taxon>Ecdysozoa</taxon>
        <taxon>Arthropoda</taxon>
        <taxon>Chelicerata</taxon>
        <taxon>Arachnida</taxon>
        <taxon>Acari</taxon>
        <taxon>Parasitiformes</taxon>
        <taxon>Mesostigmata</taxon>
        <taxon>Gamasina</taxon>
        <taxon>Phytoseioidea</taxon>
        <taxon>Phytoseiidae</taxon>
        <taxon>Typhlodrominae</taxon>
        <taxon>Galendromus</taxon>
    </lineage>
</organism>